<reference evidence="2 3" key="1">
    <citation type="submission" date="2023-01" db="EMBL/GenBank/DDBJ databases">
        <title>Analysis of 21 Apiospora genomes using comparative genomics revels a genus with tremendous synthesis potential of carbohydrate active enzymes and secondary metabolites.</title>
        <authorList>
            <person name="Sorensen T."/>
        </authorList>
    </citation>
    <scope>NUCLEOTIDE SEQUENCE [LARGE SCALE GENOMIC DNA]</scope>
    <source>
        <strain evidence="2 3">CBS 117206</strain>
    </source>
</reference>
<keyword evidence="3" id="KW-1185">Reference proteome</keyword>
<sequence length="168" mass="18951">MTQTDQENLDMVLRRGEITTGQLCEPAHYIKQCAEEFAQAASGYQSETEGQSSATPPLDLSDDQRVDTTSKFLSRKLRSAMDQCGHSRADPALLQRKMMVFMMDIFADRANVKSRGAMEFLAGACTTLQKLYKDREVEGDEGESWDAWNRKVTDWVDLNLDQLCMPPS</sequence>
<name>A0AAW0Q2Z7_9PEZI</name>
<proteinExistence type="predicted"/>
<comment type="caution">
    <text evidence="2">The sequence shown here is derived from an EMBL/GenBank/DDBJ whole genome shotgun (WGS) entry which is preliminary data.</text>
</comment>
<evidence type="ECO:0000313" key="3">
    <source>
        <dbReference type="Proteomes" id="UP001392437"/>
    </source>
</evidence>
<dbReference type="Proteomes" id="UP001392437">
    <property type="component" value="Unassembled WGS sequence"/>
</dbReference>
<feature type="compositionally biased region" description="Polar residues" evidence="1">
    <location>
        <begin position="42"/>
        <end position="55"/>
    </location>
</feature>
<evidence type="ECO:0000313" key="2">
    <source>
        <dbReference type="EMBL" id="KAK8092734.1"/>
    </source>
</evidence>
<dbReference type="AlphaFoldDB" id="A0AAW0Q2Z7"/>
<organism evidence="2 3">
    <name type="scientific">Apiospora kogelbergensis</name>
    <dbReference type="NCBI Taxonomy" id="1337665"/>
    <lineage>
        <taxon>Eukaryota</taxon>
        <taxon>Fungi</taxon>
        <taxon>Dikarya</taxon>
        <taxon>Ascomycota</taxon>
        <taxon>Pezizomycotina</taxon>
        <taxon>Sordariomycetes</taxon>
        <taxon>Xylariomycetidae</taxon>
        <taxon>Amphisphaeriales</taxon>
        <taxon>Apiosporaceae</taxon>
        <taxon>Apiospora</taxon>
    </lineage>
</organism>
<protein>
    <submittedName>
        <fullName evidence="2">Uncharacterized protein</fullName>
    </submittedName>
</protein>
<feature type="region of interest" description="Disordered" evidence="1">
    <location>
        <begin position="42"/>
        <end position="65"/>
    </location>
</feature>
<accession>A0AAW0Q2Z7</accession>
<evidence type="ECO:0000256" key="1">
    <source>
        <dbReference type="SAM" id="MobiDB-lite"/>
    </source>
</evidence>
<gene>
    <name evidence="2" type="ORF">PG999_014321</name>
</gene>
<dbReference type="EMBL" id="JAQQWP010000012">
    <property type="protein sequence ID" value="KAK8092734.1"/>
    <property type="molecule type" value="Genomic_DNA"/>
</dbReference>